<comment type="caution">
    <text evidence="2">The sequence shown here is derived from an EMBL/GenBank/DDBJ whole genome shotgun (WGS) entry which is preliminary data.</text>
</comment>
<feature type="transmembrane region" description="Helical" evidence="1">
    <location>
        <begin position="12"/>
        <end position="34"/>
    </location>
</feature>
<gene>
    <name evidence="2" type="ORF">T05_13741</name>
</gene>
<feature type="transmembrane region" description="Helical" evidence="1">
    <location>
        <begin position="49"/>
        <end position="66"/>
    </location>
</feature>
<dbReference type="Proteomes" id="UP000055048">
    <property type="component" value="Unassembled WGS sequence"/>
</dbReference>
<keyword evidence="1" id="KW-0812">Transmembrane</keyword>
<reference evidence="2 3" key="1">
    <citation type="submission" date="2015-01" db="EMBL/GenBank/DDBJ databases">
        <title>Evolution of Trichinella species and genotypes.</title>
        <authorList>
            <person name="Korhonen P.K."/>
            <person name="Edoardo P."/>
            <person name="Giuseppe L.R."/>
            <person name="Gasser R.B."/>
        </authorList>
    </citation>
    <scope>NUCLEOTIDE SEQUENCE [LARGE SCALE GENOMIC DNA]</scope>
    <source>
        <strain evidence="2">ISS417</strain>
    </source>
</reference>
<keyword evidence="3" id="KW-1185">Reference proteome</keyword>
<keyword evidence="1" id="KW-1133">Transmembrane helix</keyword>
<accession>A0A0V0T7H0</accession>
<protein>
    <submittedName>
        <fullName evidence="2">Uncharacterized protein</fullName>
    </submittedName>
</protein>
<evidence type="ECO:0000313" key="2">
    <source>
        <dbReference type="EMBL" id="KRX34918.1"/>
    </source>
</evidence>
<evidence type="ECO:0000256" key="1">
    <source>
        <dbReference type="SAM" id="Phobius"/>
    </source>
</evidence>
<proteinExistence type="predicted"/>
<name>A0A0V0T7H0_9BILA</name>
<dbReference type="EMBL" id="JYDJ01000497">
    <property type="protein sequence ID" value="KRX34918.1"/>
    <property type="molecule type" value="Genomic_DNA"/>
</dbReference>
<keyword evidence="1" id="KW-0472">Membrane</keyword>
<sequence>MASITTRRFHDFYFLLILVKVDKSLYIFCADVFVVPEQIAEQFRMTRNFIIYINSLYWLRFIYVLSSRRLSFQFCMLKCHPFETLS</sequence>
<organism evidence="2 3">
    <name type="scientific">Trichinella murrelli</name>
    <dbReference type="NCBI Taxonomy" id="144512"/>
    <lineage>
        <taxon>Eukaryota</taxon>
        <taxon>Metazoa</taxon>
        <taxon>Ecdysozoa</taxon>
        <taxon>Nematoda</taxon>
        <taxon>Enoplea</taxon>
        <taxon>Dorylaimia</taxon>
        <taxon>Trichinellida</taxon>
        <taxon>Trichinellidae</taxon>
        <taxon>Trichinella</taxon>
    </lineage>
</organism>
<dbReference type="AlphaFoldDB" id="A0A0V0T7H0"/>
<evidence type="ECO:0000313" key="3">
    <source>
        <dbReference type="Proteomes" id="UP000055048"/>
    </source>
</evidence>